<comment type="caution">
    <text evidence="1">The sequence shown here is derived from an EMBL/GenBank/DDBJ whole genome shotgun (WGS) entry which is preliminary data.</text>
</comment>
<dbReference type="PANTHER" id="PTHR38454">
    <property type="entry name" value="INTEGRAL MEMBRANE PROTEIN-RELATED"/>
    <property type="match status" value="1"/>
</dbReference>
<name>A0ABM9AMU6_9BACT</name>
<dbReference type="Pfam" id="PF09586">
    <property type="entry name" value="YfhO"/>
    <property type="match status" value="1"/>
</dbReference>
<dbReference type="Proteomes" id="UP000837932">
    <property type="component" value="Unassembled WGS sequence"/>
</dbReference>
<gene>
    <name evidence="1" type="ORF">EMA8858_01214</name>
</gene>
<protein>
    <submittedName>
        <fullName evidence="1">Uncharacterized protein</fullName>
    </submittedName>
</protein>
<accession>A0ABM9AMU6</accession>
<proteinExistence type="predicted"/>
<keyword evidence="2" id="KW-1185">Reference proteome</keyword>
<evidence type="ECO:0000313" key="2">
    <source>
        <dbReference type="Proteomes" id="UP000837932"/>
    </source>
</evidence>
<dbReference type="RefSeq" id="WP_238805426.1">
    <property type="nucleotide sequence ID" value="NZ_CAKLPY010000001.1"/>
</dbReference>
<dbReference type="InterPro" id="IPR018580">
    <property type="entry name" value="Uncharacterised_YfhO"/>
</dbReference>
<reference evidence="1" key="1">
    <citation type="submission" date="2021-12" db="EMBL/GenBank/DDBJ databases">
        <authorList>
            <person name="Rodrigo-Torres L."/>
            <person name="Arahal R. D."/>
            <person name="Lucena T."/>
        </authorList>
    </citation>
    <scope>NUCLEOTIDE SEQUENCE</scope>
    <source>
        <strain evidence="1">CECT 8858</strain>
    </source>
</reference>
<dbReference type="EMBL" id="CAKLPY010000001">
    <property type="protein sequence ID" value="CAH0995094.1"/>
    <property type="molecule type" value="Genomic_DNA"/>
</dbReference>
<evidence type="ECO:0000313" key="1">
    <source>
        <dbReference type="EMBL" id="CAH0995094.1"/>
    </source>
</evidence>
<organism evidence="1 2">
    <name type="scientific">Emticicia aquatica</name>
    <dbReference type="NCBI Taxonomy" id="1681835"/>
    <lineage>
        <taxon>Bacteria</taxon>
        <taxon>Pseudomonadati</taxon>
        <taxon>Bacteroidota</taxon>
        <taxon>Cytophagia</taxon>
        <taxon>Cytophagales</taxon>
        <taxon>Leadbetterellaceae</taxon>
        <taxon>Emticicia</taxon>
    </lineage>
</organism>
<sequence>MSQHKKLKGLNQIKSIENSAVFDVQFTQKVTNELRKESLQNLKVLDNQVSGQIKLLKPKILFFSIPYDRGWSATINGRKMEILKIDIGLTGILLETGINNVNLVYETPYLIWGI</sequence>
<dbReference type="PANTHER" id="PTHR38454:SF1">
    <property type="entry name" value="INTEGRAL MEMBRANE PROTEIN"/>
    <property type="match status" value="1"/>
</dbReference>